<feature type="domain" description="MCMDC2 N-terminal" evidence="1">
    <location>
        <begin position="13"/>
        <end position="79"/>
    </location>
</feature>
<evidence type="ECO:0000313" key="3">
    <source>
        <dbReference type="Proteomes" id="UP001153148"/>
    </source>
</evidence>
<reference evidence="2" key="1">
    <citation type="submission" date="2021-03" db="EMBL/GenBank/DDBJ databases">
        <authorList>
            <person name="Tran Van P."/>
        </authorList>
    </citation>
    <scope>NUCLEOTIDE SEQUENCE</scope>
</reference>
<dbReference type="Gene3D" id="3.40.50.300">
    <property type="entry name" value="P-loop containing nucleotide triphosphate hydrolases"/>
    <property type="match status" value="1"/>
</dbReference>
<proteinExistence type="predicted"/>
<organism evidence="2 3">
    <name type="scientific">Timema podura</name>
    <name type="common">Walking stick</name>
    <dbReference type="NCBI Taxonomy" id="61482"/>
    <lineage>
        <taxon>Eukaryota</taxon>
        <taxon>Metazoa</taxon>
        <taxon>Ecdysozoa</taxon>
        <taxon>Arthropoda</taxon>
        <taxon>Hexapoda</taxon>
        <taxon>Insecta</taxon>
        <taxon>Pterygota</taxon>
        <taxon>Neoptera</taxon>
        <taxon>Polyneoptera</taxon>
        <taxon>Phasmatodea</taxon>
        <taxon>Timematodea</taxon>
        <taxon>Timematoidea</taxon>
        <taxon>Timematidae</taxon>
        <taxon>Timema</taxon>
    </lineage>
</organism>
<sequence>MKSENKQVCEDFEPPLRFLIQIDLVTLIAMSDLLGRLLLEEPLVAKQVIQEVVHLSVKALGQLPYISGEQVQVTIRLQSFPSVPDVCMGPDTKVTGLARMQGVLVARTAPGKYVVSAVYRCPVATCKNSRGRRSTRLLVTSPRCRLCGSDLEEVPRARDIGDQVVGFLLPHGALTAVAKGRHQALMVCFTDDLTCDLELGVDYSVVGYNDSDMFHTWRVSRWRSPYTMLTQELPLLVLPPAIHQLYLGVSECSPQSPWLFVVSLAACIGSDFYPGDTFLHLKLGLLLSLASQGCSRPVPVLAVGAETLVASRLMCRAGALAQRYVPVTSLGLFSSVGGVEHVDDNKSCWCEAGALLFSATGVCHLGDWAKLKQATARSHIQSAVESGVVPIETTGLLASGPSSATTIYPLRSSVWTYQAPPRGNKPSERAQLKTLIKSPKAPQHLVTSAIHCRQRWETRASVGLKAGCHAITQSGQ</sequence>
<evidence type="ECO:0000313" key="2">
    <source>
        <dbReference type="EMBL" id="CAG2058370.1"/>
    </source>
</evidence>
<dbReference type="Proteomes" id="UP001153148">
    <property type="component" value="Unassembled WGS sequence"/>
</dbReference>
<dbReference type="Pfam" id="PF26063">
    <property type="entry name" value="MCMDC2_N"/>
    <property type="match status" value="1"/>
</dbReference>
<protein>
    <recommendedName>
        <fullName evidence="1">MCMDC2 N-terminal domain-containing protein</fullName>
    </recommendedName>
</protein>
<evidence type="ECO:0000259" key="1">
    <source>
        <dbReference type="Pfam" id="PF26063"/>
    </source>
</evidence>
<keyword evidence="3" id="KW-1185">Reference proteome</keyword>
<gene>
    <name evidence="2" type="ORF">TPAB3V08_LOCUS5341</name>
</gene>
<comment type="caution">
    <text evidence="2">The sequence shown here is derived from an EMBL/GenBank/DDBJ whole genome shotgun (WGS) entry which is preliminary data.</text>
</comment>
<dbReference type="InterPro" id="IPR058769">
    <property type="entry name" value="MCMDC2_N"/>
</dbReference>
<dbReference type="EMBL" id="CAJPIN010007164">
    <property type="protein sequence ID" value="CAG2058370.1"/>
    <property type="molecule type" value="Genomic_DNA"/>
</dbReference>
<accession>A0ABN7NRB6</accession>
<dbReference type="InterPro" id="IPR027417">
    <property type="entry name" value="P-loop_NTPase"/>
</dbReference>
<name>A0ABN7NRB6_TIMPD</name>